<evidence type="ECO:0000256" key="8">
    <source>
        <dbReference type="ARBA" id="ARBA00023170"/>
    </source>
</evidence>
<sequence>MWSLLTLSLILPGLLVSHVPPIQGKELVVSTLLISPFLKKIETTEKGKTVVRYEGFIHDLLQKIFNITGTQFIYAVRQDKRYGQQLENGSWDGLIGDVLNKKADIAAAPLTETSKRRSVVDFSTPFMSFGPVIIMKRPTKKVMTLEERLQRLFQPLSDSVWLMSGLAWLVTSVVLYVICHFNPYDWRRLAKDRQASLREGESFTCLNSFFFTMSTVLWQGYTRSPRSVGARVVVCFWWFYVLIFLVMYIASMTNYLRVGPTPAITETYAHIQTIEDLVNQDEMNYGVISSGATRVFFAESELEVFKKANDKMTKSNTFVNSLESGIERVRKLKNFALIAESAMAKYYTKQKPCDIYMVGDFTTLGVYSLAFPLNFNQTLVREINMAIVRMRESGGLKALEDKWFSGQCKGFLLEQESSSKLQIPPFYEVDLGSFSGALILLGLGLILGSIVTALEICLFKLAESSEKEEEENQEKLNEPKHIPLAADMEPITDV</sequence>
<dbReference type="SUPFAM" id="SSF81324">
    <property type="entry name" value="Voltage-gated potassium channels"/>
    <property type="match status" value="1"/>
</dbReference>
<feature type="domain" description="Ionotropic glutamate receptor L-glutamate and glycine-binding" evidence="19">
    <location>
        <begin position="36"/>
        <end position="100"/>
    </location>
</feature>
<feature type="site" description="Crucial to convey clamshell closure to channel opening" evidence="13">
    <location>
        <position position="271"/>
    </location>
</feature>
<feature type="disulfide bond" evidence="14">
    <location>
        <begin position="353"/>
        <end position="408"/>
    </location>
</feature>
<feature type="signal peptide" evidence="17">
    <location>
        <begin position="1"/>
        <end position="24"/>
    </location>
</feature>
<keyword evidence="20" id="KW-1185">Reference proteome</keyword>
<proteinExistence type="predicted"/>
<dbReference type="PANTHER" id="PTHR18966">
    <property type="entry name" value="IONOTROPIC GLUTAMATE RECEPTOR"/>
    <property type="match status" value="1"/>
</dbReference>
<evidence type="ECO:0000256" key="3">
    <source>
        <dbReference type="ARBA" id="ARBA00022475"/>
    </source>
</evidence>
<evidence type="ECO:0000256" key="17">
    <source>
        <dbReference type="SAM" id="SignalP"/>
    </source>
</evidence>
<evidence type="ECO:0000256" key="16">
    <source>
        <dbReference type="SAM" id="Phobius"/>
    </source>
</evidence>
<dbReference type="GO" id="GO:0015276">
    <property type="term" value="F:ligand-gated monoatomic ion channel activity"/>
    <property type="evidence" value="ECO:0007669"/>
    <property type="project" value="InterPro"/>
</dbReference>
<dbReference type="OMA" id="IMYIASM"/>
<feature type="binding site" evidence="12">
    <location>
        <position position="109"/>
    </location>
    <ligand>
        <name>L-glutamate</name>
        <dbReference type="ChEBI" id="CHEBI:29985"/>
    </ligand>
</feature>
<evidence type="ECO:0000256" key="11">
    <source>
        <dbReference type="ARBA" id="ARBA00023303"/>
    </source>
</evidence>
<dbReference type="GO" id="GO:0005886">
    <property type="term" value="C:plasma membrane"/>
    <property type="evidence" value="ECO:0007669"/>
    <property type="project" value="UniProtKB-SubCell"/>
</dbReference>
<organism evidence="20 21">
    <name type="scientific">Biomphalaria glabrata</name>
    <name type="common">Bloodfluke planorb</name>
    <name type="synonym">Freshwater snail</name>
    <dbReference type="NCBI Taxonomy" id="6526"/>
    <lineage>
        <taxon>Eukaryota</taxon>
        <taxon>Metazoa</taxon>
        <taxon>Spiralia</taxon>
        <taxon>Lophotrochozoa</taxon>
        <taxon>Mollusca</taxon>
        <taxon>Gastropoda</taxon>
        <taxon>Heterobranchia</taxon>
        <taxon>Euthyneura</taxon>
        <taxon>Panpulmonata</taxon>
        <taxon>Hygrophila</taxon>
        <taxon>Lymnaeoidea</taxon>
        <taxon>Planorbidae</taxon>
        <taxon>Biomphalaria</taxon>
    </lineage>
</organism>
<dbReference type="FunFam" id="3.40.190.10:FF:000024">
    <property type="entry name" value="Glutamate receptor, ionotropic, delta 1"/>
    <property type="match status" value="1"/>
</dbReference>
<feature type="binding site" evidence="12">
    <location>
        <position position="111"/>
    </location>
    <ligand>
        <name>L-glutamate</name>
        <dbReference type="ChEBI" id="CHEBI:29985"/>
    </ligand>
</feature>
<gene>
    <name evidence="21" type="primary">LOC106063747</name>
</gene>
<keyword evidence="14" id="KW-1015">Disulfide bond</keyword>
<keyword evidence="9" id="KW-0325">Glycoprotein</keyword>
<keyword evidence="11" id="KW-0407">Ion channel</keyword>
<accession>A0A9W3A1Q2</accession>
<dbReference type="OrthoDB" id="5984008at2759"/>
<evidence type="ECO:0000256" key="9">
    <source>
        <dbReference type="ARBA" id="ARBA00023180"/>
    </source>
</evidence>
<keyword evidence="8" id="KW-0675">Receptor</keyword>
<keyword evidence="3" id="KW-1003">Cell membrane</keyword>
<dbReference type="InterPro" id="IPR001508">
    <property type="entry name" value="Iono_Glu_rcpt_met"/>
</dbReference>
<dbReference type="SMART" id="SM00918">
    <property type="entry name" value="Lig_chan-Glu_bd"/>
    <property type="match status" value="1"/>
</dbReference>
<keyword evidence="2" id="KW-0813">Transport</keyword>
<dbReference type="Gene3D" id="3.40.190.10">
    <property type="entry name" value="Periplasmic binding protein-like II"/>
    <property type="match status" value="4"/>
</dbReference>
<feature type="transmembrane region" description="Helical" evidence="16">
    <location>
        <begin position="160"/>
        <end position="181"/>
    </location>
</feature>
<evidence type="ECO:0000256" key="7">
    <source>
        <dbReference type="ARBA" id="ARBA00023136"/>
    </source>
</evidence>
<evidence type="ECO:0000256" key="6">
    <source>
        <dbReference type="ARBA" id="ARBA00023065"/>
    </source>
</evidence>
<feature type="transmembrane region" description="Helical" evidence="16">
    <location>
        <begin position="202"/>
        <end position="222"/>
    </location>
</feature>
<evidence type="ECO:0000256" key="14">
    <source>
        <dbReference type="PIRSR" id="PIRSR601508-3"/>
    </source>
</evidence>
<feature type="transmembrane region" description="Helical" evidence="16">
    <location>
        <begin position="434"/>
        <end position="459"/>
    </location>
</feature>
<dbReference type="PRINTS" id="PR00177">
    <property type="entry name" value="NMDARECEPTOR"/>
</dbReference>
<dbReference type="SMART" id="SM00079">
    <property type="entry name" value="PBPe"/>
    <property type="match status" value="1"/>
</dbReference>
<feature type="domain" description="Ionotropic glutamate receptor C-terminal" evidence="18">
    <location>
        <begin position="26"/>
        <end position="406"/>
    </location>
</feature>
<dbReference type="InterPro" id="IPR019594">
    <property type="entry name" value="Glu/Gly-bd"/>
</dbReference>
<feature type="transmembrane region" description="Helical" evidence="16">
    <location>
        <begin position="228"/>
        <end position="250"/>
    </location>
</feature>
<dbReference type="SUPFAM" id="SSF53850">
    <property type="entry name" value="Periplasmic binding protein-like II"/>
    <property type="match status" value="1"/>
</dbReference>
<evidence type="ECO:0000256" key="15">
    <source>
        <dbReference type="SAM" id="MobiDB-lite"/>
    </source>
</evidence>
<keyword evidence="7 16" id="KW-0472">Membrane</keyword>
<dbReference type="GO" id="GO:0038023">
    <property type="term" value="F:signaling receptor activity"/>
    <property type="evidence" value="ECO:0007669"/>
    <property type="project" value="InterPro"/>
</dbReference>
<evidence type="ECO:0000256" key="12">
    <source>
        <dbReference type="PIRSR" id="PIRSR601508-1"/>
    </source>
</evidence>
<keyword evidence="4 16" id="KW-0812">Transmembrane</keyword>
<feature type="region of interest" description="Disordered" evidence="15">
    <location>
        <begin position="468"/>
        <end position="494"/>
    </location>
</feature>
<dbReference type="AlphaFoldDB" id="A0A9W3A1Q2"/>
<feature type="binding site" evidence="12">
    <location>
        <position position="116"/>
    </location>
    <ligand>
        <name>L-glutamate</name>
        <dbReference type="ChEBI" id="CHEBI:29985"/>
    </ligand>
</feature>
<comment type="subcellular location">
    <subcellularLocation>
        <location evidence="1">Cell membrane</location>
        <topology evidence="1">Multi-pass membrane protein</topology>
    </subcellularLocation>
</comment>
<evidence type="ECO:0000256" key="13">
    <source>
        <dbReference type="PIRSR" id="PIRSR601508-2"/>
    </source>
</evidence>
<protein>
    <submittedName>
        <fullName evidence="21">Glutamate receptor 2-like</fullName>
    </submittedName>
</protein>
<evidence type="ECO:0000313" key="21">
    <source>
        <dbReference type="RefSeq" id="XP_055881162.1"/>
    </source>
</evidence>
<dbReference type="GeneID" id="106063747"/>
<dbReference type="Proteomes" id="UP001165740">
    <property type="component" value="Chromosome 3"/>
</dbReference>
<evidence type="ECO:0000256" key="10">
    <source>
        <dbReference type="ARBA" id="ARBA00023286"/>
    </source>
</evidence>
<evidence type="ECO:0000259" key="18">
    <source>
        <dbReference type="SMART" id="SM00079"/>
    </source>
</evidence>
<evidence type="ECO:0000259" key="19">
    <source>
        <dbReference type="SMART" id="SM00918"/>
    </source>
</evidence>
<dbReference type="Pfam" id="PF00060">
    <property type="entry name" value="Lig_chan"/>
    <property type="match status" value="1"/>
</dbReference>
<feature type="binding site" evidence="12">
    <location>
        <position position="340"/>
    </location>
    <ligand>
        <name>L-glutamate</name>
        <dbReference type="ChEBI" id="CHEBI:29985"/>
    </ligand>
</feature>
<reference evidence="21" key="1">
    <citation type="submission" date="2025-08" db="UniProtKB">
        <authorList>
            <consortium name="RefSeq"/>
        </authorList>
    </citation>
    <scope>IDENTIFICATION</scope>
</reference>
<evidence type="ECO:0000256" key="5">
    <source>
        <dbReference type="ARBA" id="ARBA00022989"/>
    </source>
</evidence>
<evidence type="ECO:0000256" key="4">
    <source>
        <dbReference type="ARBA" id="ARBA00022692"/>
    </source>
</evidence>
<name>A0A9W3A1Q2_BIOGL</name>
<keyword evidence="17" id="KW-0732">Signal</keyword>
<dbReference type="RefSeq" id="XP_055881162.1">
    <property type="nucleotide sequence ID" value="XM_056025187.1"/>
</dbReference>
<dbReference type="Pfam" id="PF10613">
    <property type="entry name" value="Lig_chan-Glu_bd"/>
    <property type="match status" value="1"/>
</dbReference>
<keyword evidence="6" id="KW-0406">Ion transport</keyword>
<evidence type="ECO:0000256" key="2">
    <source>
        <dbReference type="ARBA" id="ARBA00022448"/>
    </source>
</evidence>
<evidence type="ECO:0000313" key="20">
    <source>
        <dbReference type="Proteomes" id="UP001165740"/>
    </source>
</evidence>
<feature type="chain" id="PRO_5040752143" evidence="17">
    <location>
        <begin position="25"/>
        <end position="494"/>
    </location>
</feature>
<dbReference type="InterPro" id="IPR015683">
    <property type="entry name" value="Ionotropic_Glu_rcpt"/>
</dbReference>
<evidence type="ECO:0000256" key="1">
    <source>
        <dbReference type="ARBA" id="ARBA00004651"/>
    </source>
</evidence>
<keyword evidence="10" id="KW-1071">Ligand-gated ion channel</keyword>
<keyword evidence="5 16" id="KW-1133">Transmembrane helix</keyword>
<dbReference type="InterPro" id="IPR001320">
    <property type="entry name" value="Iontro_rcpt_C"/>
</dbReference>
<feature type="binding site" evidence="12">
    <location>
        <position position="293"/>
    </location>
    <ligand>
        <name>L-glutamate</name>
        <dbReference type="ChEBI" id="CHEBI:29985"/>
    </ligand>
</feature>